<evidence type="ECO:0000313" key="3">
    <source>
        <dbReference type="EMBL" id="QQZ07654.1"/>
    </source>
</evidence>
<dbReference type="PROSITE" id="PS51819">
    <property type="entry name" value="VOC"/>
    <property type="match status" value="1"/>
</dbReference>
<evidence type="ECO:0000259" key="2">
    <source>
        <dbReference type="PROSITE" id="PS51819"/>
    </source>
</evidence>
<dbReference type="SUPFAM" id="SSF54593">
    <property type="entry name" value="Glyoxalase/Bleomycin resistance protein/Dihydroxybiphenyl dioxygenase"/>
    <property type="match status" value="1"/>
</dbReference>
<sequence>MKNEIFQGTIDHTGIVVPNLSEAVTFFTEVLNFEVLFKTPPMKFEDDRLKQSFGVHEKAFVEGAAFLQYGGKKIELVQWTDPEQNAGAKPADIGTAHLAISVTDLKKAYTYFENIPGVTVRVFSPIGFFYITSPWGLEIQIVGKDLSK</sequence>
<organism evidence="3 4">
    <name type="scientific">Heyndrickxia vini</name>
    <dbReference type="NCBI Taxonomy" id="1476025"/>
    <lineage>
        <taxon>Bacteria</taxon>
        <taxon>Bacillati</taxon>
        <taxon>Bacillota</taxon>
        <taxon>Bacilli</taxon>
        <taxon>Bacillales</taxon>
        <taxon>Bacillaceae</taxon>
        <taxon>Heyndrickxia</taxon>
    </lineage>
</organism>
<dbReference type="InterPro" id="IPR029068">
    <property type="entry name" value="Glyas_Bleomycin-R_OHBP_Dase"/>
</dbReference>
<dbReference type="PANTHER" id="PTHR43048">
    <property type="entry name" value="METHYLMALONYL-COA EPIMERASE"/>
    <property type="match status" value="1"/>
</dbReference>
<protein>
    <submittedName>
        <fullName evidence="3">VOC family protein</fullName>
    </submittedName>
</protein>
<dbReference type="EMBL" id="CP065425">
    <property type="protein sequence ID" value="QQZ07654.1"/>
    <property type="molecule type" value="Genomic_DNA"/>
</dbReference>
<dbReference type="InterPro" id="IPR051785">
    <property type="entry name" value="MMCE/EMCE_epimerase"/>
</dbReference>
<feature type="domain" description="VOC" evidence="2">
    <location>
        <begin position="9"/>
        <end position="144"/>
    </location>
</feature>
<dbReference type="PANTHER" id="PTHR43048:SF3">
    <property type="entry name" value="METHYLMALONYL-COA EPIMERASE, MITOCHONDRIAL"/>
    <property type="match status" value="1"/>
</dbReference>
<evidence type="ECO:0000313" key="4">
    <source>
        <dbReference type="Proteomes" id="UP000595691"/>
    </source>
</evidence>
<dbReference type="RefSeq" id="WP_202776489.1">
    <property type="nucleotide sequence ID" value="NZ_CP065425.1"/>
</dbReference>
<name>A0ABX7DXF7_9BACI</name>
<dbReference type="InterPro" id="IPR037523">
    <property type="entry name" value="VOC_core"/>
</dbReference>
<gene>
    <name evidence="3" type="ORF">I5776_11140</name>
</gene>
<dbReference type="Pfam" id="PF00903">
    <property type="entry name" value="Glyoxalase"/>
    <property type="match status" value="1"/>
</dbReference>
<dbReference type="InterPro" id="IPR004360">
    <property type="entry name" value="Glyas_Fos-R_dOase_dom"/>
</dbReference>
<accession>A0ABX7DXF7</accession>
<keyword evidence="1" id="KW-0479">Metal-binding</keyword>
<evidence type="ECO:0000256" key="1">
    <source>
        <dbReference type="ARBA" id="ARBA00022723"/>
    </source>
</evidence>
<dbReference type="Proteomes" id="UP000595691">
    <property type="component" value="Chromosome"/>
</dbReference>
<keyword evidence="4" id="KW-1185">Reference proteome</keyword>
<dbReference type="Gene3D" id="3.10.180.10">
    <property type="entry name" value="2,3-Dihydroxybiphenyl 1,2-Dioxygenase, domain 1"/>
    <property type="match status" value="1"/>
</dbReference>
<reference evidence="3 4" key="1">
    <citation type="submission" date="2020-11" db="EMBL/GenBank/DDBJ databases">
        <title>Taxonomic evaluation of the Bacillus sporothermodurans group of bacteria based on whole genome sequences.</title>
        <authorList>
            <person name="Fiedler G."/>
            <person name="Herbstmann A.-D."/>
            <person name="Doll E."/>
            <person name="Wenning M."/>
            <person name="Brinks E."/>
            <person name="Kabisch J."/>
            <person name="Breitenwieser F."/>
            <person name="Lappann M."/>
            <person name="Boehnlein C."/>
            <person name="Franz C."/>
        </authorList>
    </citation>
    <scope>NUCLEOTIDE SEQUENCE [LARGE SCALE GENOMIC DNA]</scope>
    <source>
        <strain evidence="3 4">JCM 19841</strain>
    </source>
</reference>
<proteinExistence type="predicted"/>